<dbReference type="CDD" id="cd10027">
    <property type="entry name" value="UDG-F1-like"/>
    <property type="match status" value="1"/>
</dbReference>
<comment type="similarity">
    <text evidence="3 9 11">Belongs to the uracil-DNA glycosylase (UDG) superfamily. UNG family.</text>
</comment>
<keyword evidence="6 9" id="KW-0227">DNA damage</keyword>
<dbReference type="InterPro" id="IPR018085">
    <property type="entry name" value="Ura-DNA_Glyclase_AS"/>
</dbReference>
<evidence type="ECO:0000256" key="8">
    <source>
        <dbReference type="ARBA" id="ARBA00023204"/>
    </source>
</evidence>
<gene>
    <name evidence="9" type="primary">ung</name>
    <name evidence="13" type="ORF">FM071_02950</name>
</gene>
<comment type="catalytic activity">
    <reaction evidence="1 9 11">
        <text>Hydrolyzes single-stranded DNA or mismatched double-stranded DNA and polynucleotides, releasing free uracil.</text>
        <dbReference type="EC" id="3.2.2.27"/>
    </reaction>
</comment>
<evidence type="ECO:0000256" key="5">
    <source>
        <dbReference type="ARBA" id="ARBA00018429"/>
    </source>
</evidence>
<evidence type="ECO:0000259" key="12">
    <source>
        <dbReference type="SMART" id="SM00986"/>
    </source>
</evidence>
<dbReference type="EMBL" id="CP041406">
    <property type="protein sequence ID" value="QOP45292.1"/>
    <property type="molecule type" value="Genomic_DNA"/>
</dbReference>
<dbReference type="GO" id="GO:0004844">
    <property type="term" value="F:uracil DNA N-glycosylase activity"/>
    <property type="evidence" value="ECO:0007669"/>
    <property type="project" value="UniProtKB-UniRule"/>
</dbReference>
<sequence length="226" mass="25536">MHNVNPQIPQGWKDILQNEFSKHYFIVLKQFLLDEKSKYTIYPENKNIFNAYNSMDFHDVKVVILGQDPYHGTGQAHGLSFSVKDGVAYPPSLKNIFTELADDTGCSYPSSGNLSKWAKQGVLLLNAVLTVRAGEANSHRCMGWEHFTDATIQAISEKLENVVFILWGKPAQMKEKLIDTSKHLVLKAPHPSPLSSYRGFFGSKPFSKTNEYLTARGKEPIDWCLE</sequence>
<dbReference type="AlphaFoldDB" id="A0A7M1B965"/>
<keyword evidence="14" id="KW-1185">Reference proteome</keyword>
<dbReference type="NCBIfam" id="NF003588">
    <property type="entry name" value="PRK05254.1-1"/>
    <property type="match status" value="1"/>
</dbReference>
<dbReference type="RefSeq" id="WP_193111539.1">
    <property type="nucleotide sequence ID" value="NZ_CP041406.1"/>
</dbReference>
<reference evidence="13 14" key="1">
    <citation type="submission" date="2019-07" db="EMBL/GenBank/DDBJ databases">
        <title>Sulfurimonas paralvinellae sp. nov., a novel mesophilic, hydrogen- and sulfur-oxidizing chemolithoautotroph within the Epsilonproteo- bacteria isolated from a deep-sea hydrothermal vent polychaete nest, reclassification of Thiomicrospira denitrificans as Sulfurimonas denitrificans comb. nov. and emended description of the genus Sulfurimonas.</title>
        <authorList>
            <person name="Wang S."/>
            <person name="Jiang L."/>
            <person name="Shao Z."/>
        </authorList>
    </citation>
    <scope>NUCLEOTIDE SEQUENCE [LARGE SCALE GENOMIC DNA]</scope>
    <source>
        <strain evidence="13 14">GO25</strain>
    </source>
</reference>
<dbReference type="NCBIfam" id="NF003591">
    <property type="entry name" value="PRK05254.1-4"/>
    <property type="match status" value="1"/>
</dbReference>
<keyword evidence="8 9" id="KW-0234">DNA repair</keyword>
<dbReference type="Pfam" id="PF03167">
    <property type="entry name" value="UDG"/>
    <property type="match status" value="1"/>
</dbReference>
<dbReference type="InterPro" id="IPR005122">
    <property type="entry name" value="Uracil-DNA_glycosylase-like"/>
</dbReference>
<evidence type="ECO:0000256" key="6">
    <source>
        <dbReference type="ARBA" id="ARBA00022763"/>
    </source>
</evidence>
<dbReference type="PROSITE" id="PS00130">
    <property type="entry name" value="U_DNA_GLYCOSYLASE"/>
    <property type="match status" value="1"/>
</dbReference>
<dbReference type="InterPro" id="IPR002043">
    <property type="entry name" value="UDG_fam1"/>
</dbReference>
<keyword evidence="7 9" id="KW-0378">Hydrolase</keyword>
<evidence type="ECO:0000256" key="10">
    <source>
        <dbReference type="PROSITE-ProRule" id="PRU10072"/>
    </source>
</evidence>
<evidence type="ECO:0000256" key="3">
    <source>
        <dbReference type="ARBA" id="ARBA00008184"/>
    </source>
</evidence>
<comment type="function">
    <text evidence="2 9 11">Excises uracil residues from the DNA which can arise as a result of misincorporation of dUMP residues by DNA polymerase or due to deamination of cytosine.</text>
</comment>
<evidence type="ECO:0000256" key="4">
    <source>
        <dbReference type="ARBA" id="ARBA00012030"/>
    </source>
</evidence>
<evidence type="ECO:0000313" key="14">
    <source>
        <dbReference type="Proteomes" id="UP000593580"/>
    </source>
</evidence>
<evidence type="ECO:0000256" key="7">
    <source>
        <dbReference type="ARBA" id="ARBA00022801"/>
    </source>
</evidence>
<evidence type="ECO:0000256" key="9">
    <source>
        <dbReference type="HAMAP-Rule" id="MF_00148"/>
    </source>
</evidence>
<dbReference type="GO" id="GO:0005737">
    <property type="term" value="C:cytoplasm"/>
    <property type="evidence" value="ECO:0007669"/>
    <property type="project" value="UniProtKB-SubCell"/>
</dbReference>
<keyword evidence="9" id="KW-0963">Cytoplasm</keyword>
<evidence type="ECO:0000313" key="13">
    <source>
        <dbReference type="EMBL" id="QOP45292.1"/>
    </source>
</evidence>
<dbReference type="InterPro" id="IPR036895">
    <property type="entry name" value="Uracil-DNA_glycosylase-like_sf"/>
</dbReference>
<dbReference type="PANTHER" id="PTHR11264:SF0">
    <property type="entry name" value="URACIL-DNA GLYCOSYLASE"/>
    <property type="match status" value="1"/>
</dbReference>
<organism evidence="13 14">
    <name type="scientific">Sulfurimonas paralvinellae</name>
    <dbReference type="NCBI Taxonomy" id="317658"/>
    <lineage>
        <taxon>Bacteria</taxon>
        <taxon>Pseudomonadati</taxon>
        <taxon>Campylobacterota</taxon>
        <taxon>Epsilonproteobacteria</taxon>
        <taxon>Campylobacterales</taxon>
        <taxon>Sulfurimonadaceae</taxon>
        <taxon>Sulfurimonas</taxon>
    </lineage>
</organism>
<dbReference type="NCBIfam" id="NF003592">
    <property type="entry name" value="PRK05254.1-5"/>
    <property type="match status" value="1"/>
</dbReference>
<dbReference type="HAMAP" id="MF_00148">
    <property type="entry name" value="UDG"/>
    <property type="match status" value="1"/>
</dbReference>
<dbReference type="GO" id="GO:0097510">
    <property type="term" value="P:base-excision repair, AP site formation via deaminated base removal"/>
    <property type="evidence" value="ECO:0007669"/>
    <property type="project" value="TreeGrafter"/>
</dbReference>
<dbReference type="KEGG" id="spal:FM071_02950"/>
<proteinExistence type="inferred from homology"/>
<dbReference type="FunFam" id="3.40.470.10:FF:000001">
    <property type="entry name" value="Uracil-DNA glycosylase"/>
    <property type="match status" value="1"/>
</dbReference>
<feature type="active site" description="Proton acceptor" evidence="9 10">
    <location>
        <position position="68"/>
    </location>
</feature>
<dbReference type="SMART" id="SM00986">
    <property type="entry name" value="UDG"/>
    <property type="match status" value="1"/>
</dbReference>
<evidence type="ECO:0000256" key="2">
    <source>
        <dbReference type="ARBA" id="ARBA00002631"/>
    </source>
</evidence>
<protein>
    <recommendedName>
        <fullName evidence="5 9">Uracil-DNA glycosylase</fullName>
        <shortName evidence="9">UDG</shortName>
        <ecNumber evidence="4 9">3.2.2.27</ecNumber>
    </recommendedName>
</protein>
<evidence type="ECO:0000256" key="11">
    <source>
        <dbReference type="RuleBase" id="RU003780"/>
    </source>
</evidence>
<dbReference type="Gene3D" id="3.40.470.10">
    <property type="entry name" value="Uracil-DNA glycosylase-like domain"/>
    <property type="match status" value="1"/>
</dbReference>
<dbReference type="SMART" id="SM00987">
    <property type="entry name" value="UreE_C"/>
    <property type="match status" value="1"/>
</dbReference>
<accession>A0A7M1B965</accession>
<name>A0A7M1B965_9BACT</name>
<comment type="subcellular location">
    <subcellularLocation>
        <location evidence="9">Cytoplasm</location>
    </subcellularLocation>
</comment>
<dbReference type="Proteomes" id="UP000593580">
    <property type="component" value="Chromosome"/>
</dbReference>
<evidence type="ECO:0000256" key="1">
    <source>
        <dbReference type="ARBA" id="ARBA00001400"/>
    </source>
</evidence>
<keyword evidence="13" id="KW-0326">Glycosidase</keyword>
<dbReference type="PANTHER" id="PTHR11264">
    <property type="entry name" value="URACIL-DNA GLYCOSYLASE"/>
    <property type="match status" value="1"/>
</dbReference>
<dbReference type="EC" id="3.2.2.27" evidence="4 9"/>
<feature type="domain" description="Uracil-DNA glycosylase-like" evidence="12">
    <location>
        <begin position="53"/>
        <end position="213"/>
    </location>
</feature>
<dbReference type="NCBIfam" id="NF003589">
    <property type="entry name" value="PRK05254.1-2"/>
    <property type="match status" value="1"/>
</dbReference>
<dbReference type="SUPFAM" id="SSF52141">
    <property type="entry name" value="Uracil-DNA glycosylase-like"/>
    <property type="match status" value="1"/>
</dbReference>
<dbReference type="NCBIfam" id="TIGR00628">
    <property type="entry name" value="ung"/>
    <property type="match status" value="1"/>
</dbReference>